<evidence type="ECO:0000313" key="3">
    <source>
        <dbReference type="Proteomes" id="UP000246050"/>
    </source>
</evidence>
<keyword evidence="1" id="KW-0472">Membrane</keyword>
<keyword evidence="1" id="KW-0812">Transmembrane</keyword>
<name>A0A317DP62_9ACTN</name>
<feature type="transmembrane region" description="Helical" evidence="1">
    <location>
        <begin position="45"/>
        <end position="67"/>
    </location>
</feature>
<dbReference type="EMBL" id="QGKS01000123">
    <property type="protein sequence ID" value="PWR16428.1"/>
    <property type="molecule type" value="Genomic_DNA"/>
</dbReference>
<feature type="transmembrane region" description="Helical" evidence="1">
    <location>
        <begin position="130"/>
        <end position="150"/>
    </location>
</feature>
<evidence type="ECO:0000313" key="2">
    <source>
        <dbReference type="EMBL" id="PWR16428.1"/>
    </source>
</evidence>
<dbReference type="AlphaFoldDB" id="A0A317DP62"/>
<dbReference type="OrthoDB" id="4464568at2"/>
<feature type="transmembrane region" description="Helical" evidence="1">
    <location>
        <begin position="88"/>
        <end position="110"/>
    </location>
</feature>
<protein>
    <submittedName>
        <fullName evidence="2">Uncharacterized protein</fullName>
    </submittedName>
</protein>
<gene>
    <name evidence="2" type="ORF">DKT69_05750</name>
</gene>
<proteinExistence type="predicted"/>
<accession>A0A317DP62</accession>
<sequence>MRDLTARFRTAYGAPGRHLLLLVGCFAVAGWVALRLAGEATAGRMLLWFVGAAIAHDFVLFPVYASTDRALRAAVGERRARPAAGPSLLNHLRVPALAAALLFLVYLPGILRQGRATYLAATGQDQQPFLARWLLVSAALFLASGVLYGLRRWRARRT</sequence>
<organism evidence="2 3">
    <name type="scientific">Micromonospora sicca</name>
    <dbReference type="NCBI Taxonomy" id="2202420"/>
    <lineage>
        <taxon>Bacteria</taxon>
        <taxon>Bacillati</taxon>
        <taxon>Actinomycetota</taxon>
        <taxon>Actinomycetes</taxon>
        <taxon>Micromonosporales</taxon>
        <taxon>Micromonosporaceae</taxon>
        <taxon>Micromonospora</taxon>
    </lineage>
</organism>
<reference evidence="2 3" key="1">
    <citation type="submission" date="2018-05" db="EMBL/GenBank/DDBJ databases">
        <title>Micromonosporas from Atacama Desert.</title>
        <authorList>
            <person name="Carro L."/>
            <person name="Golinska P."/>
            <person name="Klenk H.-P."/>
            <person name="Goodfellow M."/>
        </authorList>
    </citation>
    <scope>NUCLEOTIDE SEQUENCE [LARGE SCALE GENOMIC DNA]</scope>
    <source>
        <strain evidence="2 3">4G51</strain>
    </source>
</reference>
<dbReference type="Proteomes" id="UP000246050">
    <property type="component" value="Unassembled WGS sequence"/>
</dbReference>
<evidence type="ECO:0000256" key="1">
    <source>
        <dbReference type="SAM" id="Phobius"/>
    </source>
</evidence>
<keyword evidence="1" id="KW-1133">Transmembrane helix</keyword>
<comment type="caution">
    <text evidence="2">The sequence shown here is derived from an EMBL/GenBank/DDBJ whole genome shotgun (WGS) entry which is preliminary data.</text>
</comment>
<dbReference type="RefSeq" id="WP_109800544.1">
    <property type="nucleotide sequence ID" value="NZ_QGKS01000123.1"/>
</dbReference>